<evidence type="ECO:0000256" key="1">
    <source>
        <dbReference type="SAM" id="MobiDB-lite"/>
    </source>
</evidence>
<dbReference type="Proteomes" id="UP000565579">
    <property type="component" value="Unassembled WGS sequence"/>
</dbReference>
<feature type="compositionally biased region" description="Low complexity" evidence="1">
    <location>
        <begin position="140"/>
        <end position="171"/>
    </location>
</feature>
<sequence length="303" mass="32149">MTLFAALTAEIPACDPLLVIHGGPDWDHSYLLDPLIRLADRHDLIFPDLRGCGRSTRGLPDDQYTPAAATGDLVALLDALGVATTDVLGFSYGGLIAQRLALAAPDRVRRLVIASSSVLPVPPNAFAGWPERDRRTAAAAAVWSNAAPTGRDQAASDPAASDPAGADPTGPELTRAAAFAGAEADVWRAEALDGYRDRLARVRFSAEWLRPWRAGKLPGARPGDAAARLAALGVPILLLHGRQDMTFPAAQAERAAELIPRARAVLLDEAGHMAHVDRPRAWLEAVAAFLERPSLDDPVQPSS</sequence>
<dbReference type="Pfam" id="PF00561">
    <property type="entry name" value="Abhydrolase_1"/>
    <property type="match status" value="1"/>
</dbReference>
<dbReference type="RefSeq" id="WP_312904315.1">
    <property type="nucleotide sequence ID" value="NZ_BAAAXY010000022.1"/>
</dbReference>
<gene>
    <name evidence="3" type="ORF">HD593_010004</name>
</gene>
<reference evidence="3 4" key="1">
    <citation type="submission" date="2020-08" db="EMBL/GenBank/DDBJ databases">
        <title>Sequencing the genomes of 1000 actinobacteria strains.</title>
        <authorList>
            <person name="Klenk H.-P."/>
        </authorList>
    </citation>
    <scope>NUCLEOTIDE SEQUENCE [LARGE SCALE GENOMIC DNA]</scope>
    <source>
        <strain evidence="3 4">DSM 43768</strain>
    </source>
</reference>
<comment type="caution">
    <text evidence="3">The sequence shown here is derived from an EMBL/GenBank/DDBJ whole genome shotgun (WGS) entry which is preliminary data.</text>
</comment>
<dbReference type="PRINTS" id="PR00412">
    <property type="entry name" value="EPOXHYDRLASE"/>
</dbReference>
<feature type="region of interest" description="Disordered" evidence="1">
    <location>
        <begin position="140"/>
        <end position="172"/>
    </location>
</feature>
<proteinExistence type="predicted"/>
<dbReference type="EMBL" id="JACHMI010000001">
    <property type="protein sequence ID" value="MBB6555209.1"/>
    <property type="molecule type" value="Genomic_DNA"/>
</dbReference>
<feature type="domain" description="AB hydrolase-1" evidence="2">
    <location>
        <begin position="16"/>
        <end position="279"/>
    </location>
</feature>
<protein>
    <submittedName>
        <fullName evidence="3">Pimeloyl-ACP methyl ester carboxylesterase</fullName>
    </submittedName>
</protein>
<dbReference type="PANTHER" id="PTHR43798">
    <property type="entry name" value="MONOACYLGLYCEROL LIPASE"/>
    <property type="match status" value="1"/>
</dbReference>
<evidence type="ECO:0000313" key="3">
    <source>
        <dbReference type="EMBL" id="MBB6555209.1"/>
    </source>
</evidence>
<dbReference type="Gene3D" id="3.40.50.1820">
    <property type="entry name" value="alpha/beta hydrolase"/>
    <property type="match status" value="1"/>
</dbReference>
<dbReference type="GO" id="GO:0003824">
    <property type="term" value="F:catalytic activity"/>
    <property type="evidence" value="ECO:0007669"/>
    <property type="project" value="InterPro"/>
</dbReference>
<dbReference type="InterPro" id="IPR029058">
    <property type="entry name" value="AB_hydrolase_fold"/>
</dbReference>
<name>A0A7X0U549_9ACTN</name>
<dbReference type="InterPro" id="IPR050266">
    <property type="entry name" value="AB_hydrolase_sf"/>
</dbReference>
<accession>A0A7X0U549</accession>
<evidence type="ECO:0000313" key="4">
    <source>
        <dbReference type="Proteomes" id="UP000565579"/>
    </source>
</evidence>
<evidence type="ECO:0000259" key="2">
    <source>
        <dbReference type="Pfam" id="PF00561"/>
    </source>
</evidence>
<dbReference type="SUPFAM" id="SSF53474">
    <property type="entry name" value="alpha/beta-Hydrolases"/>
    <property type="match status" value="1"/>
</dbReference>
<dbReference type="InterPro" id="IPR000639">
    <property type="entry name" value="Epox_hydrolase-like"/>
</dbReference>
<dbReference type="AlphaFoldDB" id="A0A7X0U549"/>
<dbReference type="InterPro" id="IPR000073">
    <property type="entry name" value="AB_hydrolase_1"/>
</dbReference>
<keyword evidence="4" id="KW-1185">Reference proteome</keyword>
<organism evidence="3 4">
    <name type="scientific">Nonomuraea rubra</name>
    <dbReference type="NCBI Taxonomy" id="46180"/>
    <lineage>
        <taxon>Bacteria</taxon>
        <taxon>Bacillati</taxon>
        <taxon>Actinomycetota</taxon>
        <taxon>Actinomycetes</taxon>
        <taxon>Streptosporangiales</taxon>
        <taxon>Streptosporangiaceae</taxon>
        <taxon>Nonomuraea</taxon>
    </lineage>
</organism>
<dbReference type="PRINTS" id="PR00111">
    <property type="entry name" value="ABHYDROLASE"/>
</dbReference>